<dbReference type="GO" id="GO:0032807">
    <property type="term" value="C:DNA ligase IV complex"/>
    <property type="evidence" value="ECO:0007669"/>
    <property type="project" value="TreeGrafter"/>
</dbReference>
<dbReference type="PANTHER" id="PTHR32235:SF1">
    <property type="entry name" value="NON-HOMOLOGOUS END-JOINING FACTOR 1"/>
    <property type="match status" value="1"/>
</dbReference>
<evidence type="ECO:0000256" key="7">
    <source>
        <dbReference type="ARBA" id="ARBA00044529"/>
    </source>
</evidence>
<evidence type="ECO:0000256" key="3">
    <source>
        <dbReference type="ARBA" id="ARBA00023125"/>
    </source>
</evidence>
<evidence type="ECO:0000259" key="9">
    <source>
        <dbReference type="Pfam" id="PF09302"/>
    </source>
</evidence>
<sequence>MCKWSGDERGYWVVLTNGCALWGEARSASSIQDKAEEWAPCIEAEVQKLSNLVLQDLSQMNVKAHWQGREQVVLHVSSTLRDLAYRWEFDLKRLCDELFQQHWVLPLMVQMHSLSQRVRQLTAEVEVKARQLKDLLPDNSKLVKSPKKKEVRLDKSVEAVVVGGAWSVLQDHLESSPTIMKHLAAHSSGTTAGEPEKAGDREEKGPTPTVTPIKRPTEEELEEEKQRREMLQRAKIQEIQQAADKPSKQTKKKKLKL</sequence>
<dbReference type="PANTHER" id="PTHR32235">
    <property type="entry name" value="NON-HOMOLOGOUS END-JOINING FACTOR 1"/>
    <property type="match status" value="1"/>
</dbReference>
<reference evidence="10" key="1">
    <citation type="submission" date="2015-09" db="EMBL/GenBank/DDBJ databases">
        <title>Scylla olivacea transcriptome.</title>
        <authorList>
            <person name="Ikhwanuddin M."/>
        </authorList>
    </citation>
    <scope>NUCLEOTIDE SEQUENCE</scope>
</reference>
<dbReference type="EMBL" id="GDRN01083503">
    <property type="protein sequence ID" value="JAI61655.1"/>
    <property type="molecule type" value="Transcribed_RNA"/>
</dbReference>
<name>A0A0P4WBK0_SCYOL</name>
<organism evidence="10">
    <name type="scientific">Scylla olivacea</name>
    <name type="common">Orange mud crab</name>
    <name type="synonym">Cancer olivacea</name>
    <dbReference type="NCBI Taxonomy" id="85551"/>
    <lineage>
        <taxon>Eukaryota</taxon>
        <taxon>Metazoa</taxon>
        <taxon>Ecdysozoa</taxon>
        <taxon>Arthropoda</taxon>
        <taxon>Crustacea</taxon>
        <taxon>Multicrustacea</taxon>
        <taxon>Malacostraca</taxon>
        <taxon>Eumalacostraca</taxon>
        <taxon>Eucarida</taxon>
        <taxon>Decapoda</taxon>
        <taxon>Pleocyemata</taxon>
        <taxon>Brachyura</taxon>
        <taxon>Eubrachyura</taxon>
        <taxon>Portunoidea</taxon>
        <taxon>Portunidae</taxon>
        <taxon>Portuninae</taxon>
        <taxon>Scylla</taxon>
    </lineage>
</organism>
<evidence type="ECO:0000256" key="4">
    <source>
        <dbReference type="ARBA" id="ARBA00023204"/>
    </source>
</evidence>
<evidence type="ECO:0000313" key="10">
    <source>
        <dbReference type="EMBL" id="JAI61655.1"/>
    </source>
</evidence>
<evidence type="ECO:0000256" key="2">
    <source>
        <dbReference type="ARBA" id="ARBA00022763"/>
    </source>
</evidence>
<evidence type="ECO:0000256" key="1">
    <source>
        <dbReference type="ARBA" id="ARBA00004123"/>
    </source>
</evidence>
<dbReference type="CDD" id="cd22285">
    <property type="entry name" value="HD_XLF_N"/>
    <property type="match status" value="1"/>
</dbReference>
<dbReference type="InterPro" id="IPR052287">
    <property type="entry name" value="NHEJ_factor"/>
</dbReference>
<comment type="similarity">
    <text evidence="6">Belongs to the XRCC4-XLF family. XLF subfamily.</text>
</comment>
<dbReference type="InterPro" id="IPR038051">
    <property type="entry name" value="XRCC4-like_N_sf"/>
</dbReference>
<keyword evidence="4" id="KW-0234">DNA repair</keyword>
<feature type="region of interest" description="Disordered" evidence="8">
    <location>
        <begin position="238"/>
        <end position="257"/>
    </location>
</feature>
<dbReference type="GO" id="GO:0045027">
    <property type="term" value="F:DNA end binding"/>
    <property type="evidence" value="ECO:0007669"/>
    <property type="project" value="TreeGrafter"/>
</dbReference>
<keyword evidence="5" id="KW-0539">Nucleus</keyword>
<dbReference type="Pfam" id="PF09302">
    <property type="entry name" value="XLF"/>
    <property type="match status" value="1"/>
</dbReference>
<evidence type="ECO:0000256" key="6">
    <source>
        <dbReference type="ARBA" id="ARBA00025747"/>
    </source>
</evidence>
<feature type="domain" description="XLF-like N-terminal" evidence="9">
    <location>
        <begin position="2"/>
        <end position="93"/>
    </location>
</feature>
<keyword evidence="2" id="KW-0227">DNA damage</keyword>
<dbReference type="InterPro" id="IPR015381">
    <property type="entry name" value="XLF-like_N"/>
</dbReference>
<feature type="region of interest" description="Disordered" evidence="8">
    <location>
        <begin position="185"/>
        <end position="232"/>
    </location>
</feature>
<proteinExistence type="inferred from homology"/>
<feature type="compositionally biased region" description="Basic and acidic residues" evidence="8">
    <location>
        <begin position="194"/>
        <end position="205"/>
    </location>
</feature>
<evidence type="ECO:0000256" key="5">
    <source>
        <dbReference type="ARBA" id="ARBA00023242"/>
    </source>
</evidence>
<comment type="subcellular location">
    <subcellularLocation>
        <location evidence="1">Nucleus</location>
    </subcellularLocation>
</comment>
<dbReference type="GO" id="GO:0006303">
    <property type="term" value="P:double-strand break repair via nonhomologous end joining"/>
    <property type="evidence" value="ECO:0007669"/>
    <property type="project" value="TreeGrafter"/>
</dbReference>
<protein>
    <recommendedName>
        <fullName evidence="7">Non-homologous end-joining factor 1</fullName>
    </recommendedName>
</protein>
<dbReference type="Gene3D" id="2.170.210.10">
    <property type="entry name" value="DNA double-strand break repair and VJ recombination XRCC4, N-terminal"/>
    <property type="match status" value="1"/>
</dbReference>
<accession>A0A0P4WBK0</accession>
<dbReference type="AlphaFoldDB" id="A0A0P4WBK0"/>
<evidence type="ECO:0000256" key="8">
    <source>
        <dbReference type="SAM" id="MobiDB-lite"/>
    </source>
</evidence>
<feature type="compositionally biased region" description="Basic residues" evidence="8">
    <location>
        <begin position="248"/>
        <end position="257"/>
    </location>
</feature>
<keyword evidence="3" id="KW-0238">DNA-binding</keyword>